<dbReference type="InterPro" id="IPR020845">
    <property type="entry name" value="AMP-binding_CS"/>
</dbReference>
<sequence>MIIGDALKRCARNYPDKLAVKDEYGKVFPRGFGYTYGELDIAVNRLAQSFLKLGLRPGDRVAVQTGTGIGHYLSLFALAKVGMAIAPIDRSFMPEEIAYQIEDSGARGFIVDGDIYLQKIRDIRSRLKNLEIFIGIGGEKPCEYDFETLVAEGNPDNPDIDVDEDDIATLIYTSGTTGRPKGAPLRHRNWTFSAIVWAAEMGIHPDTRWALLLPMHTSGGTGLSIVSAMRGCSLVLSDPDAEKILRIIDQEKITFTQFSPTLLSKVIRHPLAKNTDFSHLEHWFTSAAPISAGLLKEAAALLGKKFIQLYGTTETGLLGTVLRPNEVTLEGPTARRLTSIGRACLGYETMVVDDDGNTVQAGGTGELAIRGDAVSKGYWNRPDADDFRNGWWFSGDLVQVDEDGFYYVVDRKKDMIVTGGLKVYPREVEDVLSGHPSVNLVCVIGVPDKKWGESVKAVVVLKDDAVATEKEIIEFCKVRLASYKKPKSVDFIDISEMPMLGGGYELLRRELRDRYRKRFESESKVAWGAV</sequence>
<dbReference type="InterPro" id="IPR050237">
    <property type="entry name" value="ATP-dep_AMP-bd_enzyme"/>
</dbReference>
<dbReference type="InterPro" id="IPR042099">
    <property type="entry name" value="ANL_N_sf"/>
</dbReference>
<evidence type="ECO:0000259" key="2">
    <source>
        <dbReference type="Pfam" id="PF13193"/>
    </source>
</evidence>
<dbReference type="Gene3D" id="3.30.300.30">
    <property type="match status" value="1"/>
</dbReference>
<dbReference type="Gene3D" id="3.40.50.12780">
    <property type="entry name" value="N-terminal domain of ligase-like"/>
    <property type="match status" value="1"/>
</dbReference>
<evidence type="ECO:0000259" key="1">
    <source>
        <dbReference type="Pfam" id="PF00501"/>
    </source>
</evidence>
<dbReference type="GO" id="GO:0016877">
    <property type="term" value="F:ligase activity, forming carbon-sulfur bonds"/>
    <property type="evidence" value="ECO:0007669"/>
    <property type="project" value="UniProtKB-ARBA"/>
</dbReference>
<organism evidence="3">
    <name type="scientific">Uncultured Desulfatiglans sp</name>
    <dbReference type="NCBI Taxonomy" id="1748965"/>
    <lineage>
        <taxon>Bacteria</taxon>
        <taxon>Pseudomonadati</taxon>
        <taxon>Thermodesulfobacteriota</taxon>
        <taxon>Desulfobacteria</taxon>
        <taxon>Desulfatiglandales</taxon>
        <taxon>Desulfatiglandaceae</taxon>
        <taxon>Desulfatiglans</taxon>
        <taxon>environmental samples</taxon>
    </lineage>
</organism>
<dbReference type="EMBL" id="UPXX01000029">
    <property type="protein sequence ID" value="VBB45125.1"/>
    <property type="molecule type" value="Genomic_DNA"/>
</dbReference>
<dbReference type="InterPro" id="IPR025110">
    <property type="entry name" value="AMP-bd_C"/>
</dbReference>
<dbReference type="PANTHER" id="PTHR43767:SF7">
    <property type="entry name" value="MEDIUM_LONG-CHAIN-FATTY-ACID--COA LIGASE FADD8"/>
    <property type="match status" value="1"/>
</dbReference>
<dbReference type="InterPro" id="IPR000873">
    <property type="entry name" value="AMP-dep_synth/lig_dom"/>
</dbReference>
<protein>
    <submittedName>
        <fullName evidence="3">Acyl-CoA synthetase (AMP-forming)/AMP-acid ligase II</fullName>
    </submittedName>
</protein>
<feature type="domain" description="AMP-binding enzyme C-terminal" evidence="2">
    <location>
        <begin position="427"/>
        <end position="493"/>
    </location>
</feature>
<accession>A0A653AAU5</accession>
<dbReference type="Pfam" id="PF13193">
    <property type="entry name" value="AMP-binding_C"/>
    <property type="match status" value="1"/>
</dbReference>
<dbReference type="PROSITE" id="PS00455">
    <property type="entry name" value="AMP_BINDING"/>
    <property type="match status" value="1"/>
</dbReference>
<keyword evidence="3" id="KW-0436">Ligase</keyword>
<feature type="domain" description="AMP-dependent synthetase/ligase" evidence="1">
    <location>
        <begin position="8"/>
        <end position="379"/>
    </location>
</feature>
<dbReference type="Pfam" id="PF00501">
    <property type="entry name" value="AMP-binding"/>
    <property type="match status" value="1"/>
</dbReference>
<dbReference type="InterPro" id="IPR045851">
    <property type="entry name" value="AMP-bd_C_sf"/>
</dbReference>
<dbReference type="AlphaFoldDB" id="A0A653AAU5"/>
<evidence type="ECO:0000313" key="3">
    <source>
        <dbReference type="EMBL" id="VBB45125.1"/>
    </source>
</evidence>
<gene>
    <name evidence="3" type="ORF">TRIP_B350212</name>
</gene>
<dbReference type="PANTHER" id="PTHR43767">
    <property type="entry name" value="LONG-CHAIN-FATTY-ACID--COA LIGASE"/>
    <property type="match status" value="1"/>
</dbReference>
<reference evidence="3" key="1">
    <citation type="submission" date="2018-07" db="EMBL/GenBank/DDBJ databases">
        <authorList>
            <consortium name="Genoscope - CEA"/>
            <person name="William W."/>
        </authorList>
    </citation>
    <scope>NUCLEOTIDE SEQUENCE</scope>
    <source>
        <strain evidence="3">IK1</strain>
    </source>
</reference>
<proteinExistence type="predicted"/>
<name>A0A653AAU5_UNCDX</name>
<dbReference type="SUPFAM" id="SSF56801">
    <property type="entry name" value="Acetyl-CoA synthetase-like"/>
    <property type="match status" value="1"/>
</dbReference>